<organism evidence="3 4">
    <name type="scientific">Amycolatopsis panacis</name>
    <dbReference type="NCBI Taxonomy" id="2340917"/>
    <lineage>
        <taxon>Bacteria</taxon>
        <taxon>Bacillati</taxon>
        <taxon>Actinomycetota</taxon>
        <taxon>Actinomycetes</taxon>
        <taxon>Pseudonocardiales</taxon>
        <taxon>Pseudonocardiaceae</taxon>
        <taxon>Amycolatopsis</taxon>
    </lineage>
</organism>
<dbReference type="Pfam" id="PF13411">
    <property type="entry name" value="MerR_1"/>
    <property type="match status" value="1"/>
</dbReference>
<dbReference type="PANTHER" id="PTHR30204:SF93">
    <property type="entry name" value="HTH MERR-TYPE DOMAIN-CONTAINING PROTEIN"/>
    <property type="match status" value="1"/>
</dbReference>
<name>A0A419I4T4_9PSEU</name>
<evidence type="ECO:0000259" key="2">
    <source>
        <dbReference type="PROSITE" id="PS50937"/>
    </source>
</evidence>
<dbReference type="Gene3D" id="1.10.1660.10">
    <property type="match status" value="1"/>
</dbReference>
<dbReference type="SUPFAM" id="SSF46955">
    <property type="entry name" value="Putative DNA-binding domain"/>
    <property type="match status" value="1"/>
</dbReference>
<dbReference type="InterPro" id="IPR000551">
    <property type="entry name" value="MerR-type_HTH_dom"/>
</dbReference>
<dbReference type="InterPro" id="IPR009061">
    <property type="entry name" value="DNA-bd_dom_put_sf"/>
</dbReference>
<dbReference type="OrthoDB" id="3387956at2"/>
<dbReference type="PANTHER" id="PTHR30204">
    <property type="entry name" value="REDOX-CYCLING DRUG-SENSING TRANSCRIPTIONAL ACTIVATOR SOXR"/>
    <property type="match status" value="1"/>
</dbReference>
<gene>
    <name evidence="3" type="ORF">D5S19_14005</name>
</gene>
<accession>A0A419I4T4</accession>
<dbReference type="PROSITE" id="PS50937">
    <property type="entry name" value="HTH_MERR_2"/>
    <property type="match status" value="1"/>
</dbReference>
<sequence length="165" mass="18296">MPSISITPRVTVTRFLTDTFLIALTVDCVKRALKIIWRSWATRGGLPATRRSASPVAVNNLDNLDDLDYPAFTTGQAADLLGVRQAFLRSLDTANLLRPQRSEGGHRRYSRRQLHLAARIRTLFDEGHSLAATARIIGLEDDLAAAHDQIAELRGQLGTNTEQQH</sequence>
<evidence type="ECO:0000313" key="3">
    <source>
        <dbReference type="EMBL" id="RJQ85491.1"/>
    </source>
</evidence>
<dbReference type="InterPro" id="IPR047057">
    <property type="entry name" value="MerR_fam"/>
</dbReference>
<feature type="domain" description="HTH merR-type" evidence="2">
    <location>
        <begin position="71"/>
        <end position="139"/>
    </location>
</feature>
<protein>
    <submittedName>
        <fullName evidence="3">MerR family transcriptional regulator</fullName>
    </submittedName>
</protein>
<keyword evidence="4" id="KW-1185">Reference proteome</keyword>
<dbReference type="GO" id="GO:0003677">
    <property type="term" value="F:DNA binding"/>
    <property type="evidence" value="ECO:0007669"/>
    <property type="project" value="UniProtKB-KW"/>
</dbReference>
<comment type="caution">
    <text evidence="3">The sequence shown here is derived from an EMBL/GenBank/DDBJ whole genome shotgun (WGS) entry which is preliminary data.</text>
</comment>
<proteinExistence type="predicted"/>
<dbReference type="EMBL" id="QZFV01000078">
    <property type="protein sequence ID" value="RJQ85491.1"/>
    <property type="molecule type" value="Genomic_DNA"/>
</dbReference>
<evidence type="ECO:0000256" key="1">
    <source>
        <dbReference type="ARBA" id="ARBA00023125"/>
    </source>
</evidence>
<dbReference type="Proteomes" id="UP000285112">
    <property type="component" value="Unassembled WGS sequence"/>
</dbReference>
<dbReference type="GO" id="GO:0003700">
    <property type="term" value="F:DNA-binding transcription factor activity"/>
    <property type="evidence" value="ECO:0007669"/>
    <property type="project" value="InterPro"/>
</dbReference>
<dbReference type="AlphaFoldDB" id="A0A419I4T4"/>
<reference evidence="3 4" key="1">
    <citation type="submission" date="2018-09" db="EMBL/GenBank/DDBJ databases">
        <title>YIM PH 21725 draft genome.</title>
        <authorList>
            <person name="Miao C."/>
        </authorList>
    </citation>
    <scope>NUCLEOTIDE SEQUENCE [LARGE SCALE GENOMIC DNA]</scope>
    <source>
        <strain evidence="4">YIM PH21725</strain>
    </source>
</reference>
<dbReference type="SMART" id="SM00422">
    <property type="entry name" value="HTH_MERR"/>
    <property type="match status" value="1"/>
</dbReference>
<keyword evidence="1" id="KW-0238">DNA-binding</keyword>
<evidence type="ECO:0000313" key="4">
    <source>
        <dbReference type="Proteomes" id="UP000285112"/>
    </source>
</evidence>